<protein>
    <submittedName>
        <fullName evidence="2">Uncharacterized protein</fullName>
    </submittedName>
</protein>
<dbReference type="RefSeq" id="XP_024726576.1">
    <property type="nucleotide sequence ID" value="XM_024887644.1"/>
</dbReference>
<sequence length="385" mass="42197">MKISHIFFLSSVAIPGLALVLGTKAPEPRSLGTDLKSTFATRNLEAPDRALQKRSSIQYDKYLPELPAEWPNITAVAEWRSSSKSRDLAIRPRGDVATRDDPGDFARYLFMGLKIYAVANAPVTWFGLISSCQQFTQQTGNGFQCVFGAIAQVIAVATLAYQGAIWRGQLATALRNNGWHVPGINKRDEWASIMARDLSDGLNTEVRHLGTWDGIETHQKRDSGPAVPREVFGVKSGGQDFHFTYMGRDAEGKDSFKLGLGDGGFPPNNKERRQSQVTDNNFYFSTGGIDFAAQSVESSTSTEWSWGSTSDAIEFGDIYKSVNCYLGLFNFAFDFENAIAFQVYDSHQDYTLSAGIMSPFSASQESAIRSMSIQGGIGTNSCGAF</sequence>
<evidence type="ECO:0000313" key="3">
    <source>
        <dbReference type="Proteomes" id="UP000235371"/>
    </source>
</evidence>
<proteinExistence type="predicted"/>
<evidence type="ECO:0000256" key="1">
    <source>
        <dbReference type="SAM" id="SignalP"/>
    </source>
</evidence>
<gene>
    <name evidence="2" type="ORF">K444DRAFT_670560</name>
</gene>
<evidence type="ECO:0000313" key="2">
    <source>
        <dbReference type="EMBL" id="PMD49672.1"/>
    </source>
</evidence>
<keyword evidence="1" id="KW-0732">Signal</keyword>
<organism evidence="2 3">
    <name type="scientific">Hyaloscypha bicolor E</name>
    <dbReference type="NCBI Taxonomy" id="1095630"/>
    <lineage>
        <taxon>Eukaryota</taxon>
        <taxon>Fungi</taxon>
        <taxon>Dikarya</taxon>
        <taxon>Ascomycota</taxon>
        <taxon>Pezizomycotina</taxon>
        <taxon>Leotiomycetes</taxon>
        <taxon>Helotiales</taxon>
        <taxon>Hyaloscyphaceae</taxon>
        <taxon>Hyaloscypha</taxon>
        <taxon>Hyaloscypha bicolor</taxon>
    </lineage>
</organism>
<accession>A0A2J6SFW8</accession>
<dbReference type="Proteomes" id="UP000235371">
    <property type="component" value="Unassembled WGS sequence"/>
</dbReference>
<name>A0A2J6SFW8_9HELO</name>
<dbReference type="OrthoDB" id="4764652at2759"/>
<dbReference type="AlphaFoldDB" id="A0A2J6SFW8"/>
<keyword evidence="3" id="KW-1185">Reference proteome</keyword>
<feature type="signal peptide" evidence="1">
    <location>
        <begin position="1"/>
        <end position="18"/>
    </location>
</feature>
<reference evidence="2 3" key="1">
    <citation type="submission" date="2016-04" db="EMBL/GenBank/DDBJ databases">
        <title>A degradative enzymes factory behind the ericoid mycorrhizal symbiosis.</title>
        <authorList>
            <consortium name="DOE Joint Genome Institute"/>
            <person name="Martino E."/>
            <person name="Morin E."/>
            <person name="Grelet G."/>
            <person name="Kuo A."/>
            <person name="Kohler A."/>
            <person name="Daghino S."/>
            <person name="Barry K."/>
            <person name="Choi C."/>
            <person name="Cichocki N."/>
            <person name="Clum A."/>
            <person name="Copeland A."/>
            <person name="Hainaut M."/>
            <person name="Haridas S."/>
            <person name="Labutti K."/>
            <person name="Lindquist E."/>
            <person name="Lipzen A."/>
            <person name="Khouja H.-R."/>
            <person name="Murat C."/>
            <person name="Ohm R."/>
            <person name="Olson A."/>
            <person name="Spatafora J."/>
            <person name="Veneault-Fourrey C."/>
            <person name="Henrissat B."/>
            <person name="Grigoriev I."/>
            <person name="Martin F."/>
            <person name="Perotto S."/>
        </authorList>
    </citation>
    <scope>NUCLEOTIDE SEQUENCE [LARGE SCALE GENOMIC DNA]</scope>
    <source>
        <strain evidence="2 3">E</strain>
    </source>
</reference>
<dbReference type="GeneID" id="36595720"/>
<feature type="chain" id="PRO_5014461023" evidence="1">
    <location>
        <begin position="19"/>
        <end position="385"/>
    </location>
</feature>
<dbReference type="EMBL" id="KZ613919">
    <property type="protein sequence ID" value="PMD49672.1"/>
    <property type="molecule type" value="Genomic_DNA"/>
</dbReference>
<dbReference type="InParanoid" id="A0A2J6SFW8"/>